<evidence type="ECO:0000313" key="2">
    <source>
        <dbReference type="EMBL" id="NVO22632.1"/>
    </source>
</evidence>
<dbReference type="AlphaFoldDB" id="A0A850Q3N6"/>
<feature type="region of interest" description="Disordered" evidence="1">
    <location>
        <begin position="374"/>
        <end position="394"/>
    </location>
</feature>
<sequence length="394" mass="44887">MFENVFEKLCDEYAQAAAVQPGRIPDFVWVANSDKKVFRVNKLENNIWTYPYLQANYSDKVNSIIVDVDSIICIEALKSHLPLNMLPASITGKLAPCGAKFIRPHIRFNLKVPVRKKDKAVFERLKSVTQALQLAVQKTGADVDSATPPLITKNPFSSNWDAKFFGDASKVLWELDEFEEMLSVPHRLIRTKGNSNKTNVRSSPLCDEESRNCGLFNAVKSEAYANRTHCQNSQELFDYVHEKCRVHNAKYPRPLSASEVKAVAKSITKWTWNNYKPKNLSSRYVYDKGAARQYIQEEDSIRQRQSVGAYFSHMKRSNDSFGKVYQAVQELRNDGAEVTRNAVIKRSGLTKKTVRKYFEQAREFGPEGFSSRGEEILTQRLSSSPQNLRSHKGT</sequence>
<accession>A0A850Q3N6</accession>
<protein>
    <recommendedName>
        <fullName evidence="4">Primase C-terminal 1 domain-containing protein</fullName>
    </recommendedName>
</protein>
<proteinExistence type="predicted"/>
<evidence type="ECO:0000256" key="1">
    <source>
        <dbReference type="SAM" id="MobiDB-lite"/>
    </source>
</evidence>
<dbReference type="RefSeq" id="WP_177156850.1">
    <property type="nucleotide sequence ID" value="NZ_JABCJE010000002.1"/>
</dbReference>
<feature type="compositionally biased region" description="Polar residues" evidence="1">
    <location>
        <begin position="379"/>
        <end position="388"/>
    </location>
</feature>
<evidence type="ECO:0008006" key="4">
    <source>
        <dbReference type="Google" id="ProtNLM"/>
    </source>
</evidence>
<gene>
    <name evidence="2" type="ORF">HJ536_04610</name>
</gene>
<organism evidence="2 3">
    <name type="scientific">Donghicola mangrovi</name>
    <dbReference type="NCBI Taxonomy" id="2729614"/>
    <lineage>
        <taxon>Bacteria</taxon>
        <taxon>Pseudomonadati</taxon>
        <taxon>Pseudomonadota</taxon>
        <taxon>Alphaproteobacteria</taxon>
        <taxon>Rhodobacterales</taxon>
        <taxon>Roseobacteraceae</taxon>
        <taxon>Donghicola</taxon>
    </lineage>
</organism>
<dbReference type="Proteomes" id="UP000592216">
    <property type="component" value="Unassembled WGS sequence"/>
</dbReference>
<evidence type="ECO:0000313" key="3">
    <source>
        <dbReference type="Proteomes" id="UP000592216"/>
    </source>
</evidence>
<dbReference type="Gene3D" id="1.10.340.50">
    <property type="match status" value="1"/>
</dbReference>
<dbReference type="EMBL" id="JABCJE010000002">
    <property type="protein sequence ID" value="NVO22632.1"/>
    <property type="molecule type" value="Genomic_DNA"/>
</dbReference>
<reference evidence="2 3" key="1">
    <citation type="submission" date="2020-04" db="EMBL/GenBank/DDBJ databases">
        <title>Donghicola sp., a member of the Rhodobacteraceae family isolated from mangrove forest in Thailand.</title>
        <authorList>
            <person name="Charoenyingcharoen P."/>
            <person name="Yukphan P."/>
        </authorList>
    </citation>
    <scope>NUCLEOTIDE SEQUENCE [LARGE SCALE GENOMIC DNA]</scope>
    <source>
        <strain evidence="2 3">B5-SW-15</strain>
    </source>
</reference>
<name>A0A850Q3N6_9RHOB</name>
<comment type="caution">
    <text evidence="2">The sequence shown here is derived from an EMBL/GenBank/DDBJ whole genome shotgun (WGS) entry which is preliminary data.</text>
</comment>